<dbReference type="InterPro" id="IPR016166">
    <property type="entry name" value="FAD-bd_PCMH"/>
</dbReference>
<evidence type="ECO:0000256" key="2">
    <source>
        <dbReference type="ARBA" id="ARBA00022630"/>
    </source>
</evidence>
<dbReference type="Pfam" id="PF13183">
    <property type="entry name" value="Fer4_8"/>
    <property type="match status" value="1"/>
</dbReference>
<evidence type="ECO:0000256" key="1">
    <source>
        <dbReference type="ARBA" id="ARBA00001974"/>
    </source>
</evidence>
<keyword evidence="3" id="KW-0274">FAD</keyword>
<keyword evidence="4" id="KW-0560">Oxidoreductase</keyword>
<proteinExistence type="predicted"/>
<dbReference type="InterPro" id="IPR009051">
    <property type="entry name" value="Helical_ferredxn"/>
</dbReference>
<dbReference type="Proteomes" id="UP001596099">
    <property type="component" value="Unassembled WGS sequence"/>
</dbReference>
<dbReference type="Gene3D" id="3.30.70.2740">
    <property type="match status" value="1"/>
</dbReference>
<dbReference type="SUPFAM" id="SSF46548">
    <property type="entry name" value="alpha-helical ferredoxin"/>
    <property type="match status" value="1"/>
</dbReference>
<evidence type="ECO:0000313" key="9">
    <source>
        <dbReference type="Proteomes" id="UP001596099"/>
    </source>
</evidence>
<comment type="caution">
    <text evidence="8">The sequence shown here is derived from an EMBL/GenBank/DDBJ whole genome shotgun (WGS) entry which is preliminary data.</text>
</comment>
<accession>A0ABD5RQ90</accession>
<dbReference type="InterPro" id="IPR036318">
    <property type="entry name" value="FAD-bd_PCMH-like_sf"/>
</dbReference>
<dbReference type="RefSeq" id="WP_247416676.1">
    <property type="nucleotide sequence ID" value="NZ_JALLGW010000001.1"/>
</dbReference>
<dbReference type="Pfam" id="PF01565">
    <property type="entry name" value="FAD_binding_4"/>
    <property type="match status" value="1"/>
</dbReference>
<dbReference type="Gene3D" id="3.30.465.10">
    <property type="match status" value="1"/>
</dbReference>
<comment type="cofactor">
    <cofactor evidence="1">
        <name>FAD</name>
        <dbReference type="ChEBI" id="CHEBI:57692"/>
    </cofactor>
</comment>
<keyword evidence="9" id="KW-1185">Reference proteome</keyword>
<dbReference type="InterPro" id="IPR017896">
    <property type="entry name" value="4Fe4S_Fe-S-bd"/>
</dbReference>
<evidence type="ECO:0000256" key="3">
    <source>
        <dbReference type="ARBA" id="ARBA00022827"/>
    </source>
</evidence>
<evidence type="ECO:0000259" key="7">
    <source>
        <dbReference type="PROSITE" id="PS51387"/>
    </source>
</evidence>
<dbReference type="SUPFAM" id="SSF56176">
    <property type="entry name" value="FAD-binding/transporter-associated domain-like"/>
    <property type="match status" value="1"/>
</dbReference>
<feature type="region of interest" description="Disordered" evidence="5">
    <location>
        <begin position="1"/>
        <end position="20"/>
    </location>
</feature>
<organism evidence="8 9">
    <name type="scientific">Halomarina salina</name>
    <dbReference type="NCBI Taxonomy" id="1872699"/>
    <lineage>
        <taxon>Archaea</taxon>
        <taxon>Methanobacteriati</taxon>
        <taxon>Methanobacteriota</taxon>
        <taxon>Stenosarchaea group</taxon>
        <taxon>Halobacteria</taxon>
        <taxon>Halobacteriales</taxon>
        <taxon>Natronomonadaceae</taxon>
        <taxon>Halomarina</taxon>
    </lineage>
</organism>
<reference evidence="8 9" key="1">
    <citation type="journal article" date="2019" name="Int. J. Syst. Evol. Microbiol.">
        <title>The Global Catalogue of Microorganisms (GCM) 10K type strain sequencing project: providing services to taxonomists for standard genome sequencing and annotation.</title>
        <authorList>
            <consortium name="The Broad Institute Genomics Platform"/>
            <consortium name="The Broad Institute Genome Sequencing Center for Infectious Disease"/>
            <person name="Wu L."/>
            <person name="Ma J."/>
        </authorList>
    </citation>
    <scope>NUCLEOTIDE SEQUENCE [LARGE SCALE GENOMIC DNA]</scope>
    <source>
        <strain evidence="8 9">CGMCC 1.12543</strain>
    </source>
</reference>
<dbReference type="InterPro" id="IPR004017">
    <property type="entry name" value="Cys_rich_dom"/>
</dbReference>
<dbReference type="PROSITE" id="PS00198">
    <property type="entry name" value="4FE4S_FER_1"/>
    <property type="match status" value="1"/>
</dbReference>
<dbReference type="InterPro" id="IPR006094">
    <property type="entry name" value="Oxid_FAD_bind_N"/>
</dbReference>
<dbReference type="PROSITE" id="PS51379">
    <property type="entry name" value="4FE4S_FER_2"/>
    <property type="match status" value="1"/>
</dbReference>
<dbReference type="Pfam" id="PF02754">
    <property type="entry name" value="CCG"/>
    <property type="match status" value="1"/>
</dbReference>
<evidence type="ECO:0000313" key="8">
    <source>
        <dbReference type="EMBL" id="MFC5972822.1"/>
    </source>
</evidence>
<dbReference type="Pfam" id="PF02913">
    <property type="entry name" value="FAD-oxidase_C"/>
    <property type="match status" value="2"/>
</dbReference>
<feature type="compositionally biased region" description="Acidic residues" evidence="5">
    <location>
        <begin position="375"/>
        <end position="399"/>
    </location>
</feature>
<dbReference type="EMBL" id="JBHSQH010000001">
    <property type="protein sequence ID" value="MFC5972822.1"/>
    <property type="molecule type" value="Genomic_DNA"/>
</dbReference>
<evidence type="ECO:0000256" key="4">
    <source>
        <dbReference type="ARBA" id="ARBA00023002"/>
    </source>
</evidence>
<protein>
    <submittedName>
        <fullName evidence="8">FAD-binding and (Fe-S)-binding domain-containing protein</fullName>
    </submittedName>
</protein>
<dbReference type="AlphaFoldDB" id="A0ABD5RQ90"/>
<dbReference type="InterPro" id="IPR017900">
    <property type="entry name" value="4Fe4S_Fe_S_CS"/>
</dbReference>
<dbReference type="GO" id="GO:0016491">
    <property type="term" value="F:oxidoreductase activity"/>
    <property type="evidence" value="ECO:0007669"/>
    <property type="project" value="UniProtKB-KW"/>
</dbReference>
<dbReference type="PANTHER" id="PTHR11748">
    <property type="entry name" value="D-LACTATE DEHYDROGENASE"/>
    <property type="match status" value="1"/>
</dbReference>
<dbReference type="InterPro" id="IPR004113">
    <property type="entry name" value="FAD-bd_oxidored_4_C"/>
</dbReference>
<keyword evidence="2" id="KW-0285">Flavoprotein</keyword>
<dbReference type="SUPFAM" id="SSF55103">
    <property type="entry name" value="FAD-linked oxidases, C-terminal domain"/>
    <property type="match status" value="1"/>
</dbReference>
<evidence type="ECO:0000256" key="5">
    <source>
        <dbReference type="SAM" id="MobiDB-lite"/>
    </source>
</evidence>
<gene>
    <name evidence="8" type="ORF">ACFPYI_15905</name>
</gene>
<feature type="domain" description="4Fe-4S ferredoxin-type" evidence="6">
    <location>
        <begin position="703"/>
        <end position="735"/>
    </location>
</feature>
<dbReference type="PROSITE" id="PS51387">
    <property type="entry name" value="FAD_PCMH"/>
    <property type="match status" value="1"/>
</dbReference>
<feature type="domain" description="FAD-binding PCMH-type" evidence="7">
    <location>
        <begin position="62"/>
        <end position="298"/>
    </location>
</feature>
<evidence type="ECO:0000259" key="6">
    <source>
        <dbReference type="PROSITE" id="PS51379"/>
    </source>
</evidence>
<sequence length="1087" mass="117460">MAAEDEPLQGGVPAASSRTLDLDRSDVEEYRQLANALRRVVKGEVAFDEYAQVLYATDGSIYKARPAGVVCPRDTADVQAAVRVAADYDVPVVPRGAGSSLAGQAVGPGCVVLDMTRYMDDVVDIDPDAQRATIQPGVVQDHLDAALEPHGLKFAPDPASSNRATVGGGIGNNSTGAHSVRYGITDAYTEELKVVLSDGSLVRTRDVVLDSEEYEDIVSRDTLEAHIYETVRALVDEHDEEIASRYPTLKRSVSGYNLHKVIRETDDGERVVNLSKLFVGAEGTLGVVAEATVSLVSVPEETALALYCFDDLVAAMEAVPEALRYDVSAVELMDDEVFRLAAESEGYSQYVEQIPEGTEAALMLEFDSELVPAEEATDTTDGEGETADEETVDGETGDDAVDAQRVAFEAAIGETNAHFVEDWETRSVSGSRTQSGDGDAFDVVEAYTEEAQADMWKLRKAAIPLLMSLEGDPKPYPFIEDATVPPDNLAAYVQEFKEVLQNHDTSAAYFAHAGSGTLHIRPILNLKQEEGIEKMHSITDDVTDLVLEYHGAFSGEHGDGMARTEFSPKMYGPELWSAFKELKTAFDPDWQFHPGNVVYRDGPDDVGPDSERGVGADNREHLRYGASYQSLEPQTTLDFSEEGGFSHLVELCNGCGTCRQTDSEVMCPTYRASKEEVQTTRGRANMLRAAISGDLPEEELYSDRFQQEVLDLCVGCKGCSSDCPTGVDLAKLKAEVKHQYHEEEGSGLREQVFANIDTLSRVGSALAPLSNVAPQVPGARAAMERTLGIAADRELPTFTRHTFVDWFDERGGSRVPYHEADHRVLLVPDTYTNYSYPEPGKAAVRVLEAAGCHVALPEHAGPTGRAAYSKGFLDLARDRAAANVDALAPRAREGWDVLFVEPSDAVMFQDEYRDLLAGEDVETLAESTYGVCTYLDETGLADELAFPDDSGAVSYHGHCNQKATNTDHYAMNVLLAAGYDVDRLDTTCCGMAGSFGYEAEHYGLSKAIGARLFEQVEASPGDRVCAPGASCRSQLGDRPGETMPPHPVELVAEALTDSGTSSGVEAGRDSERSLAGAVAGLVGRVGR</sequence>
<dbReference type="InterPro" id="IPR016169">
    <property type="entry name" value="FAD-bd_PCMH_sub2"/>
</dbReference>
<dbReference type="Gene3D" id="1.10.1060.10">
    <property type="entry name" value="Alpha-helical ferredoxin"/>
    <property type="match status" value="1"/>
</dbReference>
<dbReference type="PANTHER" id="PTHR11748:SF119">
    <property type="entry name" value="D-2-HYDROXYGLUTARATE DEHYDROGENASE"/>
    <property type="match status" value="1"/>
</dbReference>
<feature type="region of interest" description="Disordered" evidence="5">
    <location>
        <begin position="373"/>
        <end position="399"/>
    </location>
</feature>
<name>A0ABD5RQ90_9EURY</name>
<dbReference type="InterPro" id="IPR016164">
    <property type="entry name" value="FAD-linked_Oxase-like_C"/>
</dbReference>